<dbReference type="STRING" id="1163406.A0A0L0MX95"/>
<dbReference type="AlphaFoldDB" id="A0A0L0MX95"/>
<organism evidence="4 5">
    <name type="scientific">Tolypocladium ophioglossoides (strain CBS 100239)</name>
    <name type="common">Snaketongue truffleclub</name>
    <name type="synonym">Elaphocordyceps ophioglossoides</name>
    <dbReference type="NCBI Taxonomy" id="1163406"/>
    <lineage>
        <taxon>Eukaryota</taxon>
        <taxon>Fungi</taxon>
        <taxon>Dikarya</taxon>
        <taxon>Ascomycota</taxon>
        <taxon>Pezizomycotina</taxon>
        <taxon>Sordariomycetes</taxon>
        <taxon>Hypocreomycetidae</taxon>
        <taxon>Hypocreales</taxon>
        <taxon>Ophiocordycipitaceae</taxon>
        <taxon>Tolypocladium</taxon>
    </lineage>
</organism>
<feature type="region of interest" description="Disordered" evidence="2">
    <location>
        <begin position="1"/>
        <end position="44"/>
    </location>
</feature>
<evidence type="ECO:0000313" key="4">
    <source>
        <dbReference type="EMBL" id="KND86492.1"/>
    </source>
</evidence>
<feature type="domain" description="C2H2-type" evidence="3">
    <location>
        <begin position="118"/>
        <end position="142"/>
    </location>
</feature>
<keyword evidence="5" id="KW-1185">Reference proteome</keyword>
<dbReference type="PROSITE" id="PS50157">
    <property type="entry name" value="ZINC_FINGER_C2H2_2"/>
    <property type="match status" value="1"/>
</dbReference>
<reference evidence="4 5" key="1">
    <citation type="journal article" date="2015" name="BMC Genomics">
        <title>The genome of the truffle-parasite Tolypocladium ophioglossoides and the evolution of antifungal peptaibiotics.</title>
        <authorList>
            <person name="Quandt C.A."/>
            <person name="Bushley K.E."/>
            <person name="Spatafora J.W."/>
        </authorList>
    </citation>
    <scope>NUCLEOTIDE SEQUENCE [LARGE SCALE GENOMIC DNA]</scope>
    <source>
        <strain evidence="4 5">CBS 100239</strain>
    </source>
</reference>
<keyword evidence="1" id="KW-0863">Zinc-finger</keyword>
<dbReference type="GO" id="GO:0008270">
    <property type="term" value="F:zinc ion binding"/>
    <property type="evidence" value="ECO:0007669"/>
    <property type="project" value="UniProtKB-KW"/>
</dbReference>
<sequence>MPRPLLAGMTPFERWRRSPPETEPVPGSALQQVLGTAAPRPSASFDAAALASSASDDSMLLSRSACNESSRGSASSSYSRLSARSDPALSARADEDRAQPAWAKTSSARARRSKPRTFACRHCPRTFSKKYDWLRHERSLHTPGDISWTCALPLPPNQPFIVWRLGQGEPECIFCGHDSPTEEHFHSHEFEACSKRAVQDRSFSRKDHMWQHLYKFHGCRKWEGWKPDLNLLRHKA</sequence>
<keyword evidence="1" id="KW-0479">Metal-binding</keyword>
<protein>
    <recommendedName>
        <fullName evidence="3">C2H2-type domain-containing protein</fullName>
    </recommendedName>
</protein>
<dbReference type="EMBL" id="LFRF01000056">
    <property type="protein sequence ID" value="KND86492.1"/>
    <property type="molecule type" value="Genomic_DNA"/>
</dbReference>
<evidence type="ECO:0000256" key="1">
    <source>
        <dbReference type="PROSITE-ProRule" id="PRU00042"/>
    </source>
</evidence>
<dbReference type="PROSITE" id="PS00028">
    <property type="entry name" value="ZINC_FINGER_C2H2_1"/>
    <property type="match status" value="1"/>
</dbReference>
<comment type="caution">
    <text evidence="4">The sequence shown here is derived from an EMBL/GenBank/DDBJ whole genome shotgun (WGS) entry which is preliminary data.</text>
</comment>
<evidence type="ECO:0000256" key="2">
    <source>
        <dbReference type="SAM" id="MobiDB-lite"/>
    </source>
</evidence>
<dbReference type="Proteomes" id="UP000036947">
    <property type="component" value="Unassembled WGS sequence"/>
</dbReference>
<proteinExistence type="predicted"/>
<gene>
    <name evidence="4" type="ORF">TOPH_08898</name>
</gene>
<feature type="region of interest" description="Disordered" evidence="2">
    <location>
        <begin position="68"/>
        <end position="110"/>
    </location>
</feature>
<evidence type="ECO:0000259" key="3">
    <source>
        <dbReference type="PROSITE" id="PS50157"/>
    </source>
</evidence>
<dbReference type="OrthoDB" id="10056939at2759"/>
<dbReference type="InterPro" id="IPR013087">
    <property type="entry name" value="Znf_C2H2_type"/>
</dbReference>
<accession>A0A0L0MX95</accession>
<feature type="compositionally biased region" description="Low complexity" evidence="2">
    <location>
        <begin position="68"/>
        <end position="85"/>
    </location>
</feature>
<evidence type="ECO:0000313" key="5">
    <source>
        <dbReference type="Proteomes" id="UP000036947"/>
    </source>
</evidence>
<keyword evidence="1" id="KW-0862">Zinc</keyword>
<name>A0A0L0MX95_TOLOC</name>